<evidence type="ECO:0000256" key="4">
    <source>
        <dbReference type="ARBA" id="ARBA00022490"/>
    </source>
</evidence>
<evidence type="ECO:0000259" key="12">
    <source>
        <dbReference type="Pfam" id="PF00725"/>
    </source>
</evidence>
<evidence type="ECO:0000256" key="9">
    <source>
        <dbReference type="ARBA" id="ARBA00042709"/>
    </source>
</evidence>
<evidence type="ECO:0000256" key="6">
    <source>
        <dbReference type="ARBA" id="ARBA00023002"/>
    </source>
</evidence>
<feature type="domain" description="3-hydroxyacyl-CoA dehydrogenase NAD binding" evidence="13">
    <location>
        <begin position="64"/>
        <end position="163"/>
    </location>
</feature>
<dbReference type="RefSeq" id="WP_089844984.1">
    <property type="nucleotide sequence ID" value="NZ_FNEJ01000004.1"/>
</dbReference>
<evidence type="ECO:0000313" key="15">
    <source>
        <dbReference type="Proteomes" id="UP000199093"/>
    </source>
</evidence>
<dbReference type="Gene3D" id="3.40.50.720">
    <property type="entry name" value="NAD(P)-binding Rossmann-like Domain"/>
    <property type="match status" value="2"/>
</dbReference>
<feature type="binding site" evidence="11">
    <location>
        <position position="78"/>
    </location>
    <ligand>
        <name>NAD(+)</name>
        <dbReference type="ChEBI" id="CHEBI:57540"/>
    </ligand>
</feature>
<keyword evidence="7 11" id="KW-0520">NAD</keyword>
<dbReference type="PIRSF" id="PIRSF000105">
    <property type="entry name" value="HCDH"/>
    <property type="match status" value="1"/>
</dbReference>
<dbReference type="SUPFAM" id="SSF48179">
    <property type="entry name" value="6-phosphogluconate dehydrogenase C-terminal domain-like"/>
    <property type="match status" value="1"/>
</dbReference>
<evidence type="ECO:0000256" key="5">
    <source>
        <dbReference type="ARBA" id="ARBA00022553"/>
    </source>
</evidence>
<feature type="site" description="Important for catalytic activity" evidence="10">
    <location>
        <position position="121"/>
    </location>
</feature>
<evidence type="ECO:0000256" key="3">
    <source>
        <dbReference type="ARBA" id="ARBA00011738"/>
    </source>
</evidence>
<dbReference type="GO" id="GO:0005737">
    <property type="term" value="C:cytoplasm"/>
    <property type="evidence" value="ECO:0007669"/>
    <property type="project" value="UniProtKB-SubCell"/>
</dbReference>
<dbReference type="Gene3D" id="1.10.1040.10">
    <property type="entry name" value="N-(1-d-carboxylethyl)-l-norvaline Dehydrogenase, domain 2"/>
    <property type="match status" value="1"/>
</dbReference>
<evidence type="ECO:0000256" key="1">
    <source>
        <dbReference type="ARBA" id="ARBA00004496"/>
    </source>
</evidence>
<feature type="binding site" evidence="11">
    <location>
        <position position="124"/>
    </location>
    <ligand>
        <name>NAD(+)</name>
        <dbReference type="ChEBI" id="CHEBI:57540"/>
    </ligand>
</feature>
<proteinExistence type="inferred from homology"/>
<feature type="binding site" evidence="11">
    <location>
        <position position="31"/>
    </location>
    <ligand>
        <name>NAD(+)</name>
        <dbReference type="ChEBI" id="CHEBI:57540"/>
    </ligand>
</feature>
<feature type="domain" description="3-hydroxyacyl-CoA dehydrogenase NAD binding" evidence="13">
    <location>
        <begin position="4"/>
        <end position="46"/>
    </location>
</feature>
<keyword evidence="5" id="KW-0597">Phosphoprotein</keyword>
<dbReference type="GO" id="GO:0070403">
    <property type="term" value="F:NAD+ binding"/>
    <property type="evidence" value="ECO:0007669"/>
    <property type="project" value="InterPro"/>
</dbReference>
<dbReference type="EMBL" id="FNEJ01000004">
    <property type="protein sequence ID" value="SDI41379.1"/>
    <property type="molecule type" value="Genomic_DNA"/>
</dbReference>
<evidence type="ECO:0000259" key="13">
    <source>
        <dbReference type="Pfam" id="PF02737"/>
    </source>
</evidence>
<reference evidence="14 15" key="1">
    <citation type="submission" date="2016-10" db="EMBL/GenBank/DDBJ databases">
        <authorList>
            <person name="de Groot N.N."/>
        </authorList>
    </citation>
    <scope>NUCLEOTIDE SEQUENCE [LARGE SCALE GENOMIC DNA]</scope>
    <source>
        <strain evidence="14 15">DSM 26424</strain>
    </source>
</reference>
<keyword evidence="6" id="KW-0560">Oxidoreductase</keyword>
<evidence type="ECO:0000256" key="11">
    <source>
        <dbReference type="PIRSR" id="PIRSR000105-2"/>
    </source>
</evidence>
<dbReference type="InterPro" id="IPR006176">
    <property type="entry name" value="3-OHacyl-CoA_DH_NAD-bd"/>
</dbReference>
<feature type="domain" description="3-hydroxyacyl-CoA dehydrogenase C-terminal" evidence="12">
    <location>
        <begin position="168"/>
        <end position="266"/>
    </location>
</feature>
<dbReference type="InterPro" id="IPR022694">
    <property type="entry name" value="3-OHacyl-CoA_DH"/>
</dbReference>
<dbReference type="AlphaFoldDB" id="A0A1G8KDD8"/>
<feature type="binding site" evidence="11">
    <location>
        <begin position="8"/>
        <end position="13"/>
    </location>
    <ligand>
        <name>NAD(+)</name>
        <dbReference type="ChEBI" id="CHEBI:57540"/>
    </ligand>
</feature>
<name>A0A1G8KDD8_9RHOB</name>
<feature type="binding site" evidence="11">
    <location>
        <position position="100"/>
    </location>
    <ligand>
        <name>NAD(+)</name>
        <dbReference type="ChEBI" id="CHEBI:57540"/>
    </ligand>
</feature>
<dbReference type="GO" id="GO:0006631">
    <property type="term" value="P:fatty acid metabolic process"/>
    <property type="evidence" value="ECO:0007669"/>
    <property type="project" value="InterPro"/>
</dbReference>
<comment type="subunit">
    <text evidence="3">Homodimer.</text>
</comment>
<feature type="binding site" evidence="11">
    <location>
        <position position="258"/>
    </location>
    <ligand>
        <name>NAD(+)</name>
        <dbReference type="ChEBI" id="CHEBI:57540"/>
    </ligand>
</feature>
<dbReference type="PANTHER" id="PTHR48075:SF1">
    <property type="entry name" value="LAMBDA-CRYSTALLIN HOMOLOG"/>
    <property type="match status" value="1"/>
</dbReference>
<evidence type="ECO:0000256" key="10">
    <source>
        <dbReference type="PIRSR" id="PIRSR000105-1"/>
    </source>
</evidence>
<comment type="similarity">
    <text evidence="2">Belongs to the 3-hydroxyacyl-CoA dehydrogenase family.</text>
</comment>
<dbReference type="InterPro" id="IPR006108">
    <property type="entry name" value="3HC_DH_C"/>
</dbReference>
<dbReference type="Pfam" id="PF02737">
    <property type="entry name" value="3HCDH_N"/>
    <property type="match status" value="2"/>
</dbReference>
<dbReference type="PROSITE" id="PS00067">
    <property type="entry name" value="3HCDH"/>
    <property type="match status" value="1"/>
</dbReference>
<feature type="binding site" evidence="11">
    <location>
        <position position="73"/>
    </location>
    <ligand>
        <name>NAD(+)</name>
        <dbReference type="ChEBI" id="CHEBI:57540"/>
    </ligand>
</feature>
<dbReference type="Pfam" id="PF00725">
    <property type="entry name" value="3HCDH"/>
    <property type="match status" value="1"/>
</dbReference>
<dbReference type="PANTHER" id="PTHR48075">
    <property type="entry name" value="3-HYDROXYACYL-COA DEHYDROGENASE FAMILY PROTEIN"/>
    <property type="match status" value="1"/>
</dbReference>
<sequence length="297" mass="32302">MDRLAVIGAGIMGTRIVRHFLNAGWQVALVDPSAEARDAARAVLGDAACLVVEVGDLGPDWDATRLVIEAVPELLDLKRRVLADLEARFAPQTILASNTSGLASADLTRDLRHPDRFVIAHFFNPADLVPAVELVPGPATRAEVMRDTADLLARSGKMPAVLKADVPGFIANRLQHALMRECFHLIDQGVADAETIDLVTRWSVGVRLALTGPMLQRDLNGLDTHLRIAEYLYPDLDARQTPPDLLARKVAAGELGRKSGRGFYDWDAARQAQAAATERMLPEVIRLARAADSTEDN</sequence>
<comment type="subcellular location">
    <subcellularLocation>
        <location evidence="1">Cytoplasm</location>
    </subcellularLocation>
</comment>
<dbReference type="EC" id="1.1.1.45" evidence="8"/>
<evidence type="ECO:0000256" key="7">
    <source>
        <dbReference type="ARBA" id="ARBA00023027"/>
    </source>
</evidence>
<dbReference type="Proteomes" id="UP000199093">
    <property type="component" value="Unassembled WGS sequence"/>
</dbReference>
<evidence type="ECO:0000256" key="2">
    <source>
        <dbReference type="ARBA" id="ARBA00009463"/>
    </source>
</evidence>
<dbReference type="GO" id="GO:0050104">
    <property type="term" value="F:L-gulonate 3-dehydrogenase activity"/>
    <property type="evidence" value="ECO:0007669"/>
    <property type="project" value="UniProtKB-EC"/>
</dbReference>
<dbReference type="InterPro" id="IPR036291">
    <property type="entry name" value="NAD(P)-bd_dom_sf"/>
</dbReference>
<dbReference type="InterPro" id="IPR008927">
    <property type="entry name" value="6-PGluconate_DH-like_C_sf"/>
</dbReference>
<accession>A0A1G8KDD8</accession>
<evidence type="ECO:0000256" key="8">
    <source>
        <dbReference type="ARBA" id="ARBA00038962"/>
    </source>
</evidence>
<dbReference type="STRING" id="555512.SAMN04487993_1004179"/>
<organism evidence="14 15">
    <name type="scientific">Salipiger marinus</name>
    <dbReference type="NCBI Taxonomy" id="555512"/>
    <lineage>
        <taxon>Bacteria</taxon>
        <taxon>Pseudomonadati</taxon>
        <taxon>Pseudomonadota</taxon>
        <taxon>Alphaproteobacteria</taxon>
        <taxon>Rhodobacterales</taxon>
        <taxon>Roseobacteraceae</taxon>
        <taxon>Salipiger</taxon>
    </lineage>
</organism>
<dbReference type="OrthoDB" id="9803287at2"/>
<evidence type="ECO:0000313" key="14">
    <source>
        <dbReference type="EMBL" id="SDI41379.1"/>
    </source>
</evidence>
<keyword evidence="4" id="KW-0963">Cytoplasm</keyword>
<keyword evidence="15" id="KW-1185">Reference proteome</keyword>
<protein>
    <recommendedName>
        <fullName evidence="9">L-gulonate 3-dehydrogenase</fullName>
        <ecNumber evidence="8">1.1.1.45</ecNumber>
    </recommendedName>
    <alternativeName>
        <fullName evidence="9">L-gulonate 3-dehydrogenase</fullName>
    </alternativeName>
</protein>
<dbReference type="SUPFAM" id="SSF51735">
    <property type="entry name" value="NAD(P)-binding Rossmann-fold domains"/>
    <property type="match status" value="1"/>
</dbReference>
<dbReference type="InterPro" id="IPR013328">
    <property type="entry name" value="6PGD_dom2"/>
</dbReference>
<dbReference type="InterPro" id="IPR006180">
    <property type="entry name" value="3-OHacyl-CoA_DH_CS"/>
</dbReference>
<gene>
    <name evidence="14" type="ORF">SAMN04487993_1004179</name>
</gene>